<evidence type="ECO:0000256" key="3">
    <source>
        <dbReference type="ARBA" id="ARBA00022679"/>
    </source>
</evidence>
<dbReference type="Pfam" id="PF00483">
    <property type="entry name" value="NTP_transferase"/>
    <property type="match status" value="1"/>
</dbReference>
<feature type="binding site" evidence="9">
    <location>
        <position position="209"/>
    </location>
    <ligand>
        <name>alpha-D-glucose 1-phosphate</name>
        <dbReference type="ChEBI" id="CHEBI:58601"/>
    </ligand>
</feature>
<dbReference type="RefSeq" id="WP_097277209.1">
    <property type="nucleotide sequence ID" value="NZ_OCNJ01000001.1"/>
</dbReference>
<dbReference type="CDD" id="cd02508">
    <property type="entry name" value="ADP_Glucose_PP"/>
    <property type="match status" value="1"/>
</dbReference>
<dbReference type="PANTHER" id="PTHR43523:SF2">
    <property type="entry name" value="GLUCOSE-1-PHOSPHATE ADENYLYLTRANSFERASE"/>
    <property type="match status" value="1"/>
</dbReference>
<evidence type="ECO:0000259" key="11">
    <source>
        <dbReference type="Pfam" id="PF24894"/>
    </source>
</evidence>
<evidence type="ECO:0000313" key="12">
    <source>
        <dbReference type="EMBL" id="SOD89718.1"/>
    </source>
</evidence>
<keyword evidence="6 9" id="KW-0067">ATP-binding</keyword>
<keyword evidence="13" id="KW-1185">Reference proteome</keyword>
<feature type="binding site" evidence="9">
    <location>
        <position position="176"/>
    </location>
    <ligand>
        <name>alpha-D-glucose 1-phosphate</name>
        <dbReference type="ChEBI" id="CHEBI:58601"/>
    </ligand>
</feature>
<comment type="similarity">
    <text evidence="1 9">Belongs to the bacterial/plant glucose-1-phosphate adenylyltransferase family.</text>
</comment>
<dbReference type="SUPFAM" id="SSF53448">
    <property type="entry name" value="Nucleotide-diphospho-sugar transferases"/>
    <property type="match status" value="1"/>
</dbReference>
<dbReference type="InterPro" id="IPR023049">
    <property type="entry name" value="GlgC_bac"/>
</dbReference>
<evidence type="ECO:0000256" key="5">
    <source>
        <dbReference type="ARBA" id="ARBA00022741"/>
    </source>
</evidence>
<keyword evidence="5 9" id="KW-0547">Nucleotide-binding</keyword>
<sequence>MEQIDVAYDLNRALKGTLALVLAGGRGSRLMALTDDEAKPAVPFAGKFRIIDFPLSNCINSGIRRIAVPTQYKAHTLIRHIQRGWSFFRAEINEFVELWPAQQQTRDEAWYRGTADAVYQNLDTIRAHDPDYILILAGDHVYRQDYSRMLAHHLETGADVTVSCVEVPLKQATGFGCVDVDETDSIVGFLEKPANPPHIPGDPTRAFASMGIYIFNRDLLERLLESDADTPTSSHDFGKDIIPSLLGRYKLMAHRFSDSAVRSAPDAEPYWRDVGTVDAYWEANLDLVNVTPALDLYDHSWPIWTYQEQLPSAKFVFDNEQRRGMAVDSLVSGGCIVSGATVRRSLLFSNVRVNSFSLVEDTVVLPGADIGRNCRIKRAIVGNRCRVPEGLVVGEDREADARRFHVTEDGVTLITQRMLEALPAGEGARPVPAA</sequence>
<dbReference type="Pfam" id="PF24894">
    <property type="entry name" value="Hexapep_GlmU"/>
    <property type="match status" value="1"/>
</dbReference>
<keyword evidence="2 9" id="KW-0321">Glycogen metabolism</keyword>
<dbReference type="GO" id="GO:0008878">
    <property type="term" value="F:glucose-1-phosphate adenylyltransferase activity"/>
    <property type="evidence" value="ECO:0007669"/>
    <property type="project" value="UniProtKB-UniRule"/>
</dbReference>
<dbReference type="EMBL" id="OCNJ01000001">
    <property type="protein sequence ID" value="SOD89718.1"/>
    <property type="molecule type" value="Genomic_DNA"/>
</dbReference>
<organism evidence="12 13">
    <name type="scientific">Caenispirillum bisanense</name>
    <dbReference type="NCBI Taxonomy" id="414052"/>
    <lineage>
        <taxon>Bacteria</taxon>
        <taxon>Pseudomonadati</taxon>
        <taxon>Pseudomonadota</taxon>
        <taxon>Alphaproteobacteria</taxon>
        <taxon>Rhodospirillales</taxon>
        <taxon>Novispirillaceae</taxon>
        <taxon>Caenispirillum</taxon>
    </lineage>
</organism>
<dbReference type="InterPro" id="IPR029044">
    <property type="entry name" value="Nucleotide-diphossugar_trans"/>
</dbReference>
<feature type="domain" description="Glucose-1-phosphate adenylyltransferase/Bifunctional protein GlmU-like C-terminal hexapeptide" evidence="11">
    <location>
        <begin position="311"/>
        <end position="414"/>
    </location>
</feature>
<dbReference type="NCBIfam" id="NF001947">
    <property type="entry name" value="PRK00725.1"/>
    <property type="match status" value="1"/>
</dbReference>
<dbReference type="EC" id="2.7.7.27" evidence="9"/>
<dbReference type="AlphaFoldDB" id="A0A286G2L5"/>
<dbReference type="SUPFAM" id="SSF51161">
    <property type="entry name" value="Trimeric LpxA-like enzymes"/>
    <property type="match status" value="1"/>
</dbReference>
<dbReference type="Gene3D" id="3.90.550.10">
    <property type="entry name" value="Spore Coat Polysaccharide Biosynthesis Protein SpsA, Chain A"/>
    <property type="match status" value="1"/>
</dbReference>
<feature type="binding site" evidence="9">
    <location>
        <begin position="191"/>
        <end position="192"/>
    </location>
    <ligand>
        <name>alpha-D-glucose 1-phosphate</name>
        <dbReference type="ChEBI" id="CHEBI:58601"/>
    </ligand>
</feature>
<evidence type="ECO:0000313" key="13">
    <source>
        <dbReference type="Proteomes" id="UP000219621"/>
    </source>
</evidence>
<evidence type="ECO:0000256" key="4">
    <source>
        <dbReference type="ARBA" id="ARBA00022695"/>
    </source>
</evidence>
<reference evidence="12 13" key="1">
    <citation type="submission" date="2017-09" db="EMBL/GenBank/DDBJ databases">
        <authorList>
            <person name="Ehlers B."/>
            <person name="Leendertz F.H."/>
        </authorList>
    </citation>
    <scope>NUCLEOTIDE SEQUENCE [LARGE SCALE GENOMIC DNA]</scope>
    <source>
        <strain evidence="12 13">USBA 140</strain>
    </source>
</reference>
<dbReference type="PROSITE" id="PS00809">
    <property type="entry name" value="ADP_GLC_PYROPHOSPH_2"/>
    <property type="match status" value="1"/>
</dbReference>
<dbReference type="InterPro" id="IPR056818">
    <property type="entry name" value="GlmU/GlgC-like_hexapep"/>
</dbReference>
<evidence type="ECO:0000256" key="9">
    <source>
        <dbReference type="HAMAP-Rule" id="MF_00624"/>
    </source>
</evidence>
<comment type="function">
    <text evidence="9">Involved in the biosynthesis of ADP-glucose, a building block required for the elongation reactions to produce glycogen. Catalyzes the reaction between ATP and alpha-D-glucose 1-phosphate (G1P) to produce pyrophosphate and ADP-Glc.</text>
</comment>
<keyword evidence="8 9" id="KW-0119">Carbohydrate metabolism</keyword>
<protein>
    <recommendedName>
        <fullName evidence="9">Glucose-1-phosphate adenylyltransferase</fullName>
        <ecNumber evidence="9">2.7.7.27</ecNumber>
    </recommendedName>
    <alternativeName>
        <fullName evidence="9">ADP-glucose pyrophosphorylase</fullName>
        <shortName evidence="9">ADPGlc PPase</shortName>
    </alternativeName>
    <alternativeName>
        <fullName evidence="9">ADP-glucose synthase</fullName>
    </alternativeName>
</protein>
<dbReference type="PROSITE" id="PS00810">
    <property type="entry name" value="ADP_GLC_PYROPHOSPH_3"/>
    <property type="match status" value="1"/>
</dbReference>
<feature type="binding site" evidence="9">
    <location>
        <position position="111"/>
    </location>
    <ligand>
        <name>alpha-D-glucose 1-phosphate</name>
        <dbReference type="ChEBI" id="CHEBI:58601"/>
    </ligand>
</feature>
<dbReference type="OrthoDB" id="9801810at2"/>
<keyword evidence="7 9" id="KW-0320">Glycogen biosynthesis</keyword>
<evidence type="ECO:0000256" key="6">
    <source>
        <dbReference type="ARBA" id="ARBA00022840"/>
    </source>
</evidence>
<evidence type="ECO:0000256" key="7">
    <source>
        <dbReference type="ARBA" id="ARBA00023056"/>
    </source>
</evidence>
<dbReference type="NCBIfam" id="NF002023">
    <property type="entry name" value="PRK00844.1"/>
    <property type="match status" value="1"/>
</dbReference>
<dbReference type="NCBIfam" id="TIGR02091">
    <property type="entry name" value="glgC"/>
    <property type="match status" value="1"/>
</dbReference>
<dbReference type="GO" id="GO:0005524">
    <property type="term" value="F:ATP binding"/>
    <property type="evidence" value="ECO:0007669"/>
    <property type="project" value="UniProtKB-KW"/>
</dbReference>
<dbReference type="Proteomes" id="UP000219621">
    <property type="component" value="Unassembled WGS sequence"/>
</dbReference>
<dbReference type="InterPro" id="IPR005835">
    <property type="entry name" value="NTP_transferase_dom"/>
</dbReference>
<comment type="subunit">
    <text evidence="9">Homotetramer.</text>
</comment>
<evidence type="ECO:0000256" key="2">
    <source>
        <dbReference type="ARBA" id="ARBA00022600"/>
    </source>
</evidence>
<dbReference type="PROSITE" id="PS00808">
    <property type="entry name" value="ADP_GLC_PYROPHOSPH_1"/>
    <property type="match status" value="1"/>
</dbReference>
<evidence type="ECO:0000259" key="10">
    <source>
        <dbReference type="Pfam" id="PF00483"/>
    </source>
</evidence>
<dbReference type="InterPro" id="IPR011004">
    <property type="entry name" value="Trimer_LpxA-like_sf"/>
</dbReference>
<dbReference type="Gene3D" id="2.160.10.10">
    <property type="entry name" value="Hexapeptide repeat proteins"/>
    <property type="match status" value="1"/>
</dbReference>
<comment type="catalytic activity">
    <reaction evidence="9">
        <text>alpha-D-glucose 1-phosphate + ATP + H(+) = ADP-alpha-D-glucose + diphosphate</text>
        <dbReference type="Rhea" id="RHEA:12120"/>
        <dbReference type="ChEBI" id="CHEBI:15378"/>
        <dbReference type="ChEBI" id="CHEBI:30616"/>
        <dbReference type="ChEBI" id="CHEBI:33019"/>
        <dbReference type="ChEBI" id="CHEBI:57498"/>
        <dbReference type="ChEBI" id="CHEBI:58601"/>
        <dbReference type="EC" id="2.7.7.27"/>
    </reaction>
</comment>
<accession>A0A286G2L5</accession>
<feature type="site" description="Could play a key role in the communication between the regulatory and the substrate sites" evidence="9">
    <location>
        <position position="71"/>
    </location>
</feature>
<dbReference type="UniPathway" id="UPA00164"/>
<dbReference type="InterPro" id="IPR011831">
    <property type="entry name" value="ADP-Glc_PPase"/>
</dbReference>
<keyword evidence="4 9" id="KW-0548">Nucleotidyltransferase</keyword>
<proteinExistence type="inferred from homology"/>
<dbReference type="PANTHER" id="PTHR43523">
    <property type="entry name" value="GLUCOSE-1-PHOSPHATE ADENYLYLTRANSFERASE-RELATED"/>
    <property type="match status" value="1"/>
</dbReference>
<dbReference type="InterPro" id="IPR005836">
    <property type="entry name" value="ADP_Glu_pyroP_CS"/>
</dbReference>
<feature type="site" description="Could play a key role in the communication between the regulatory and the substrate sites" evidence="9">
    <location>
        <position position="110"/>
    </location>
</feature>
<dbReference type="HAMAP" id="MF_00624">
    <property type="entry name" value="GlgC"/>
    <property type="match status" value="1"/>
</dbReference>
<evidence type="ECO:0000256" key="8">
    <source>
        <dbReference type="ARBA" id="ARBA00023277"/>
    </source>
</evidence>
<keyword evidence="3 9" id="KW-0808">Transferase</keyword>
<feature type="domain" description="Nucleotidyl transferase" evidence="10">
    <location>
        <begin position="19"/>
        <end position="287"/>
    </location>
</feature>
<name>A0A286G2L5_9PROT</name>
<gene>
    <name evidence="9" type="primary">glgC</name>
    <name evidence="12" type="ORF">SAMN05421508_101312</name>
</gene>
<dbReference type="CDD" id="cd04651">
    <property type="entry name" value="LbH_G1P_AT_C"/>
    <property type="match status" value="1"/>
</dbReference>
<comment type="pathway">
    <text evidence="9">Glycan biosynthesis; glycogen biosynthesis.</text>
</comment>
<dbReference type="GO" id="GO:0005978">
    <property type="term" value="P:glycogen biosynthetic process"/>
    <property type="evidence" value="ECO:0007669"/>
    <property type="project" value="UniProtKB-UniRule"/>
</dbReference>
<evidence type="ECO:0000256" key="1">
    <source>
        <dbReference type="ARBA" id="ARBA00010443"/>
    </source>
</evidence>